<dbReference type="PANTHER" id="PTHR10963">
    <property type="entry name" value="GLYCOSYL HYDROLASE-RELATED"/>
    <property type="match status" value="1"/>
</dbReference>
<keyword evidence="3" id="KW-1185">Reference proteome</keyword>
<sequence>PPPAGQSRDQPPPENPRAYWEPTFAPHQPVSTHFRHELGAHGWGNNEPQNYVASPANSFHTDQGKLVIRAIADSKSSDPFTSARLTSHQTLSRSRGCLAARITLPSADGIWPAFWLLPADPFTWPHDGEIDILESWNGDRVNHSCLHWGFFNGEDWNKHRVVDTTIPSMGRYDGHTCELVWDMPPTGDGGRIIWYLDGQAVMKAEKPPGTRRIEHFRIILNVAMGGNVCNGKVPRDGSYEMVVHELRMCDDPPGGWQRFEQDWRGCKEGRA</sequence>
<name>A0A6G1GIX8_9PEZI</name>
<feature type="non-terminal residue" evidence="2">
    <location>
        <position position="1"/>
    </location>
</feature>
<gene>
    <name evidence="2" type="ORF">K402DRAFT_303794</name>
</gene>
<evidence type="ECO:0000259" key="1">
    <source>
        <dbReference type="PROSITE" id="PS51762"/>
    </source>
</evidence>
<reference evidence="2" key="1">
    <citation type="journal article" date="2020" name="Stud. Mycol.">
        <title>101 Dothideomycetes genomes: a test case for predicting lifestyles and emergence of pathogens.</title>
        <authorList>
            <person name="Haridas S."/>
            <person name="Albert R."/>
            <person name="Binder M."/>
            <person name="Bloem J."/>
            <person name="Labutti K."/>
            <person name="Salamov A."/>
            <person name="Andreopoulos B."/>
            <person name="Baker S."/>
            <person name="Barry K."/>
            <person name="Bills G."/>
            <person name="Bluhm B."/>
            <person name="Cannon C."/>
            <person name="Castanera R."/>
            <person name="Culley D."/>
            <person name="Daum C."/>
            <person name="Ezra D."/>
            <person name="Gonzalez J."/>
            <person name="Henrissat B."/>
            <person name="Kuo A."/>
            <person name="Liang C."/>
            <person name="Lipzen A."/>
            <person name="Lutzoni F."/>
            <person name="Magnuson J."/>
            <person name="Mondo S."/>
            <person name="Nolan M."/>
            <person name="Ohm R."/>
            <person name="Pangilinan J."/>
            <person name="Park H.-J."/>
            <person name="Ramirez L."/>
            <person name="Alfaro M."/>
            <person name="Sun H."/>
            <person name="Tritt A."/>
            <person name="Yoshinaga Y."/>
            <person name="Zwiers L.-H."/>
            <person name="Turgeon B."/>
            <person name="Goodwin S."/>
            <person name="Spatafora J."/>
            <person name="Crous P."/>
            <person name="Grigoriev I."/>
        </authorList>
    </citation>
    <scope>NUCLEOTIDE SEQUENCE</scope>
    <source>
        <strain evidence="2">CBS 113979</strain>
    </source>
</reference>
<dbReference type="EMBL" id="ML977227">
    <property type="protein sequence ID" value="KAF1980697.1"/>
    <property type="molecule type" value="Genomic_DNA"/>
</dbReference>
<dbReference type="GO" id="GO:0004553">
    <property type="term" value="F:hydrolase activity, hydrolyzing O-glycosyl compounds"/>
    <property type="evidence" value="ECO:0007669"/>
    <property type="project" value="InterPro"/>
</dbReference>
<dbReference type="PANTHER" id="PTHR10963:SF53">
    <property type="entry name" value="GH16 DOMAIN-CONTAINING PROTEIN"/>
    <property type="match status" value="1"/>
</dbReference>
<dbReference type="GO" id="GO:0005975">
    <property type="term" value="P:carbohydrate metabolic process"/>
    <property type="evidence" value="ECO:0007669"/>
    <property type="project" value="InterPro"/>
</dbReference>
<keyword evidence="2" id="KW-0378">Hydrolase</keyword>
<dbReference type="Pfam" id="PF26113">
    <property type="entry name" value="GH16_XgeA"/>
    <property type="match status" value="1"/>
</dbReference>
<dbReference type="CDD" id="cd08023">
    <property type="entry name" value="GH16_laminarinase_like"/>
    <property type="match status" value="1"/>
</dbReference>
<dbReference type="InterPro" id="IPR013320">
    <property type="entry name" value="ConA-like_dom_sf"/>
</dbReference>
<dbReference type="SUPFAM" id="SSF49899">
    <property type="entry name" value="Concanavalin A-like lectins/glucanases"/>
    <property type="match status" value="1"/>
</dbReference>
<accession>A0A6G1GIX8</accession>
<dbReference type="AlphaFoldDB" id="A0A6G1GIX8"/>
<dbReference type="PROSITE" id="PS51762">
    <property type="entry name" value="GH16_2"/>
    <property type="match status" value="1"/>
</dbReference>
<dbReference type="OrthoDB" id="192832at2759"/>
<dbReference type="Proteomes" id="UP000800041">
    <property type="component" value="Unassembled WGS sequence"/>
</dbReference>
<evidence type="ECO:0000313" key="3">
    <source>
        <dbReference type="Proteomes" id="UP000800041"/>
    </source>
</evidence>
<feature type="non-terminal residue" evidence="2">
    <location>
        <position position="271"/>
    </location>
</feature>
<organism evidence="2 3">
    <name type="scientific">Aulographum hederae CBS 113979</name>
    <dbReference type="NCBI Taxonomy" id="1176131"/>
    <lineage>
        <taxon>Eukaryota</taxon>
        <taxon>Fungi</taxon>
        <taxon>Dikarya</taxon>
        <taxon>Ascomycota</taxon>
        <taxon>Pezizomycotina</taxon>
        <taxon>Dothideomycetes</taxon>
        <taxon>Pleosporomycetidae</taxon>
        <taxon>Aulographales</taxon>
        <taxon>Aulographaceae</taxon>
    </lineage>
</organism>
<dbReference type="InterPro" id="IPR000757">
    <property type="entry name" value="Beta-glucanase-like"/>
</dbReference>
<dbReference type="Gene3D" id="2.60.120.200">
    <property type="match status" value="1"/>
</dbReference>
<protein>
    <submittedName>
        <fullName evidence="2">Glycoside hydrolase family 16 protein</fullName>
    </submittedName>
</protein>
<dbReference type="InterPro" id="IPR050546">
    <property type="entry name" value="Glycosyl_Hydrlase_16"/>
</dbReference>
<proteinExistence type="predicted"/>
<feature type="domain" description="GH16" evidence="1">
    <location>
        <begin position="18"/>
        <end position="254"/>
    </location>
</feature>
<evidence type="ECO:0000313" key="2">
    <source>
        <dbReference type="EMBL" id="KAF1980697.1"/>
    </source>
</evidence>